<feature type="site" description="Important for autoinhibition of adenylyltransferase activity" evidence="3">
    <location>
        <position position="87"/>
    </location>
</feature>
<keyword evidence="2" id="KW-0547">Nucleotide-binding</keyword>
<accession>A0AAN8MYQ9</accession>
<dbReference type="SUPFAM" id="SSF140931">
    <property type="entry name" value="Fic-like"/>
    <property type="match status" value="1"/>
</dbReference>
<evidence type="ECO:0000256" key="2">
    <source>
        <dbReference type="PIRSR" id="PIRSR640198-2"/>
    </source>
</evidence>
<feature type="binding site" evidence="2">
    <location>
        <begin position="245"/>
        <end position="252"/>
    </location>
    <ligand>
        <name>ATP</name>
        <dbReference type="ChEBI" id="CHEBI:30616"/>
    </ligand>
</feature>
<comment type="caution">
    <text evidence="5">The sequence shown here is derived from an EMBL/GenBank/DDBJ whole genome shotgun (WGS) entry which is preliminary data.</text>
</comment>
<feature type="domain" description="Fido" evidence="4">
    <location>
        <begin position="150"/>
        <end position="302"/>
    </location>
</feature>
<dbReference type="PANTHER" id="PTHR13504">
    <property type="entry name" value="FIDO DOMAIN-CONTAINING PROTEIN DDB_G0283145"/>
    <property type="match status" value="1"/>
</dbReference>
<protein>
    <recommendedName>
        <fullName evidence="4">Fido domain-containing protein</fullName>
    </recommendedName>
</protein>
<evidence type="ECO:0000313" key="6">
    <source>
        <dbReference type="Proteomes" id="UP001313282"/>
    </source>
</evidence>
<dbReference type="PROSITE" id="PS51459">
    <property type="entry name" value="FIDO"/>
    <property type="match status" value="1"/>
</dbReference>
<reference evidence="5 6" key="1">
    <citation type="submission" date="2019-10" db="EMBL/GenBank/DDBJ databases">
        <authorList>
            <person name="Palmer J.M."/>
        </authorList>
    </citation>
    <scope>NUCLEOTIDE SEQUENCE [LARGE SCALE GENOMIC DNA]</scope>
    <source>
        <strain evidence="5 6">TWF718</strain>
    </source>
</reference>
<dbReference type="InterPro" id="IPR036597">
    <property type="entry name" value="Fido-like_dom_sf"/>
</dbReference>
<gene>
    <name evidence="5" type="ORF">TWF718_006646</name>
</gene>
<feature type="binding site" evidence="2">
    <location>
        <position position="289"/>
    </location>
    <ligand>
        <name>ATP</name>
        <dbReference type="ChEBI" id="CHEBI:30616"/>
    </ligand>
</feature>
<dbReference type="Proteomes" id="UP001313282">
    <property type="component" value="Unassembled WGS sequence"/>
</dbReference>
<sequence length="339" mass="38681">MSKDHKAAPIWDLFPMPNFTPAQEEYKACLKDYAIPPWFDPEPLALQEAPASIREASLFLSTFYKDCLPEYFVNRFAEYIYSSNAIEGAGLEESETLRVVKNILATGSVEDDEVLISPPSQKSKLLDKKEVTQHVEAYLYLQKALSTNFLSQEILLQAHKILTRGIPAAKGEQGHQGKYRQITVQVGRPTEEKSIESPVPLEKVEPMMAEWIEKFATYQHQATDDPIAAAAKMKLEFVHIHPFLDGNGRMSRMLFNALLGQHYPHFLCVFGENSKERTRYQHAIQQAINTGNARIFSFYALRRAVKSAMRQLNVVKDSHRDIDTPTSMINKFETIMRKK</sequence>
<feature type="active site" evidence="1">
    <location>
        <position position="241"/>
    </location>
</feature>
<proteinExistence type="predicted"/>
<evidence type="ECO:0000313" key="5">
    <source>
        <dbReference type="EMBL" id="KAK6344687.1"/>
    </source>
</evidence>
<dbReference type="Gene3D" id="1.10.3290.10">
    <property type="entry name" value="Fido-like domain"/>
    <property type="match status" value="1"/>
</dbReference>
<dbReference type="InterPro" id="IPR003812">
    <property type="entry name" value="Fido"/>
</dbReference>
<evidence type="ECO:0000256" key="1">
    <source>
        <dbReference type="PIRSR" id="PIRSR640198-1"/>
    </source>
</evidence>
<organism evidence="5 6">
    <name type="scientific">Orbilia javanica</name>
    <dbReference type="NCBI Taxonomy" id="47235"/>
    <lineage>
        <taxon>Eukaryota</taxon>
        <taxon>Fungi</taxon>
        <taxon>Dikarya</taxon>
        <taxon>Ascomycota</taxon>
        <taxon>Pezizomycotina</taxon>
        <taxon>Orbiliomycetes</taxon>
        <taxon>Orbiliales</taxon>
        <taxon>Orbiliaceae</taxon>
        <taxon>Orbilia</taxon>
    </lineage>
</organism>
<evidence type="ECO:0000259" key="4">
    <source>
        <dbReference type="PROSITE" id="PS51459"/>
    </source>
</evidence>
<dbReference type="GO" id="GO:0005524">
    <property type="term" value="F:ATP binding"/>
    <property type="evidence" value="ECO:0007669"/>
    <property type="project" value="UniProtKB-KW"/>
</dbReference>
<dbReference type="EMBL" id="JAVHNR010000004">
    <property type="protein sequence ID" value="KAK6344687.1"/>
    <property type="molecule type" value="Genomic_DNA"/>
</dbReference>
<keyword evidence="2" id="KW-0067">ATP-binding</keyword>
<dbReference type="InterPro" id="IPR040198">
    <property type="entry name" value="Fido_containing"/>
</dbReference>
<dbReference type="Pfam" id="PF02661">
    <property type="entry name" value="Fic"/>
    <property type="match status" value="1"/>
</dbReference>
<dbReference type="PANTHER" id="PTHR13504:SF38">
    <property type="entry name" value="FIDO DOMAIN-CONTAINING PROTEIN"/>
    <property type="match status" value="1"/>
</dbReference>
<name>A0AAN8MYQ9_9PEZI</name>
<keyword evidence="6" id="KW-1185">Reference proteome</keyword>
<evidence type="ECO:0000256" key="3">
    <source>
        <dbReference type="PIRSR" id="PIRSR640198-3"/>
    </source>
</evidence>
<dbReference type="AlphaFoldDB" id="A0AAN8MYQ9"/>